<accession>A0A1B9AG34</accession>
<evidence type="ECO:0000313" key="1">
    <source>
        <dbReference type="EMBL" id="OCA82797.1"/>
    </source>
</evidence>
<name>A0A1B9AG34_9BACI</name>
<dbReference type="PANTHER" id="PTHR48100:SF1">
    <property type="entry name" value="HISTIDINE PHOSPHATASE FAMILY PROTEIN-RELATED"/>
    <property type="match status" value="1"/>
</dbReference>
<dbReference type="InterPro" id="IPR001589">
    <property type="entry name" value="Actinin_actin-bd_CS"/>
</dbReference>
<dbReference type="SMART" id="SM00855">
    <property type="entry name" value="PGAM"/>
    <property type="match status" value="1"/>
</dbReference>
<dbReference type="InterPro" id="IPR029033">
    <property type="entry name" value="His_PPase_superfam"/>
</dbReference>
<keyword evidence="2" id="KW-1185">Reference proteome</keyword>
<dbReference type="SUPFAM" id="SSF53254">
    <property type="entry name" value="Phosphoglycerate mutase-like"/>
    <property type="match status" value="1"/>
</dbReference>
<dbReference type="GO" id="GO:0016791">
    <property type="term" value="F:phosphatase activity"/>
    <property type="evidence" value="ECO:0007669"/>
    <property type="project" value="TreeGrafter"/>
</dbReference>
<dbReference type="Gene3D" id="3.40.50.1240">
    <property type="entry name" value="Phosphoglycerate mutase-like"/>
    <property type="match status" value="1"/>
</dbReference>
<dbReference type="EMBL" id="MAYT01000029">
    <property type="protein sequence ID" value="OCA82797.1"/>
    <property type="molecule type" value="Genomic_DNA"/>
</dbReference>
<dbReference type="Pfam" id="PF00300">
    <property type="entry name" value="His_Phos_1"/>
    <property type="match status" value="1"/>
</dbReference>
<comment type="caution">
    <text evidence="1">The sequence shown here is derived from an EMBL/GenBank/DDBJ whole genome shotgun (WGS) entry which is preliminary data.</text>
</comment>
<protein>
    <recommendedName>
        <fullName evidence="3">Alpha-ribazole phosphatase</fullName>
    </recommendedName>
</protein>
<dbReference type="InterPro" id="IPR013078">
    <property type="entry name" value="His_Pase_superF_clade-1"/>
</dbReference>
<proteinExistence type="predicted"/>
<dbReference type="CDD" id="cd07067">
    <property type="entry name" value="HP_PGM_like"/>
    <property type="match status" value="1"/>
</dbReference>
<dbReference type="PROSITE" id="PS00019">
    <property type="entry name" value="ACTININ_1"/>
    <property type="match status" value="1"/>
</dbReference>
<dbReference type="Proteomes" id="UP000092578">
    <property type="component" value="Unassembled WGS sequence"/>
</dbReference>
<dbReference type="PANTHER" id="PTHR48100">
    <property type="entry name" value="BROAD-SPECIFICITY PHOSPHATASE YOR283W-RELATED"/>
    <property type="match status" value="1"/>
</dbReference>
<reference evidence="2" key="1">
    <citation type="submission" date="2016-05" db="EMBL/GenBank/DDBJ databases">
        <authorList>
            <person name="Liu B."/>
            <person name="Wang J."/>
            <person name="Zhu Y."/>
            <person name="Liu G."/>
            <person name="Chen Q."/>
            <person name="Chen Z."/>
            <person name="Lan J."/>
            <person name="Che J."/>
            <person name="Ge C."/>
            <person name="Shi H."/>
            <person name="Pan Z."/>
            <person name="Liu X."/>
        </authorList>
    </citation>
    <scope>NUCLEOTIDE SEQUENCE [LARGE SCALE GENOMIC DNA]</scope>
    <source>
        <strain evidence="2">FJAT-27215</strain>
    </source>
</reference>
<dbReference type="RefSeq" id="WP_065411670.1">
    <property type="nucleotide sequence ID" value="NZ_MAYT01000029.1"/>
</dbReference>
<dbReference type="AlphaFoldDB" id="A0A1B9AG34"/>
<gene>
    <name evidence="1" type="ORF">A8F95_13735</name>
</gene>
<sequence>MDDLVVVGLYRHGVTVDNERRAFSGWTNSLLSEAGRAALQQYKAHIPFYEKVIASDLKRCIDTAAIFFPDNQIDVWPELRELNFGRWEGKTHQELEHLEEYTTWLQDPFSNPLPEGENYQQFGSRISAAWKKWLDILAQNHLKRTAIVTHGGVIRHLLVELAPEKKEFWNWQIENGCGYELTGSLSALRRGERCISLQAVPSMEKRNG</sequence>
<dbReference type="InterPro" id="IPR050275">
    <property type="entry name" value="PGM_Phosphatase"/>
</dbReference>
<evidence type="ECO:0000313" key="2">
    <source>
        <dbReference type="Proteomes" id="UP000092578"/>
    </source>
</evidence>
<evidence type="ECO:0008006" key="3">
    <source>
        <dbReference type="Google" id="ProtNLM"/>
    </source>
</evidence>
<dbReference type="GO" id="GO:0005737">
    <property type="term" value="C:cytoplasm"/>
    <property type="evidence" value="ECO:0007669"/>
    <property type="project" value="TreeGrafter"/>
</dbReference>
<organism evidence="1 2">
    <name type="scientific">Pseudobacillus wudalianchiensis</name>
    <dbReference type="NCBI Taxonomy" id="1743143"/>
    <lineage>
        <taxon>Bacteria</taxon>
        <taxon>Bacillati</taxon>
        <taxon>Bacillota</taxon>
        <taxon>Bacilli</taxon>
        <taxon>Bacillales</taxon>
        <taxon>Bacillaceae</taxon>
        <taxon>Pseudobacillus</taxon>
    </lineage>
</organism>